<dbReference type="InterPro" id="IPR015943">
    <property type="entry name" value="WD40/YVTN_repeat-like_dom_sf"/>
</dbReference>
<dbReference type="PROSITE" id="PS50082">
    <property type="entry name" value="WD_REPEATS_2"/>
    <property type="match status" value="1"/>
</dbReference>
<dbReference type="STRING" id="1437425.CSEC_2009"/>
<dbReference type="SUPFAM" id="SSF81383">
    <property type="entry name" value="F-box domain"/>
    <property type="match status" value="1"/>
</dbReference>
<organism evidence="5 6">
    <name type="scientific">Candidatus Criblamydia sequanensis CRIB-18</name>
    <dbReference type="NCBI Taxonomy" id="1437425"/>
    <lineage>
        <taxon>Bacteria</taxon>
        <taxon>Pseudomonadati</taxon>
        <taxon>Chlamydiota</taxon>
        <taxon>Chlamydiia</taxon>
        <taxon>Parachlamydiales</taxon>
        <taxon>Candidatus Criblamydiaceae</taxon>
        <taxon>Candidatus Criblamydia</taxon>
    </lineage>
</organism>
<evidence type="ECO:0000256" key="3">
    <source>
        <dbReference type="PROSITE-ProRule" id="PRU00221"/>
    </source>
</evidence>
<dbReference type="InterPro" id="IPR001680">
    <property type="entry name" value="WD40_rpt"/>
</dbReference>
<gene>
    <name evidence="5" type="ORF">CSEC_2009</name>
</gene>
<reference evidence="5" key="1">
    <citation type="submission" date="2013-12" db="EMBL/GenBank/DDBJ databases">
        <authorList>
            <person name="Linke B."/>
        </authorList>
    </citation>
    <scope>NUCLEOTIDE SEQUENCE [LARGE SCALE GENOMIC DNA]</scope>
    <source>
        <strain evidence="5">CRIB-18</strain>
    </source>
</reference>
<dbReference type="Gene3D" id="1.20.1280.50">
    <property type="match status" value="1"/>
</dbReference>
<dbReference type="AlphaFoldDB" id="A0A090D2P9"/>
<sequence>MNTDGNLTAFPNTPSFHPRFLERKETDIHAIPYEVMLQIFEKLDLKSIFRAAPTCKLWTTLSKDISLLRHLFHKYLPDTAKASPKTNLDENFFLQHLIGDARIRSKSFEIKPILTEIKTDGFISCLKLINGKLFVGTTSSIDIWDTKTEHKVKSFKGDFSMISAIEVADGKLFSPFSDKTIHIKDIESGETLKVLAGHTNLITKIYVSNGKIISKGLCENLRIWDALTGDLIRVIDSKISDFWSDDGKIFALYYASDEGIIHLWNIETGELKSFEGHRDLTFLTAANGKLFSALEDMSICIWDAESGKQLRTFKEHTDRIINLEIVDNKLISYAYDCKICIWDIETGTLLRKLDTSNLSEDKKPLGISSVQIEGGKIFAAAHNKTIQIWNFNQNAKNPIK</sequence>
<dbReference type="RefSeq" id="WP_041018340.1">
    <property type="nucleotide sequence ID" value="NZ_CCEJ010000009.1"/>
</dbReference>
<dbReference type="PROSITE" id="PS50181">
    <property type="entry name" value="FBOX"/>
    <property type="match status" value="1"/>
</dbReference>
<feature type="repeat" description="WD" evidence="3">
    <location>
        <begin position="313"/>
        <end position="352"/>
    </location>
</feature>
<evidence type="ECO:0000256" key="2">
    <source>
        <dbReference type="ARBA" id="ARBA00022737"/>
    </source>
</evidence>
<protein>
    <submittedName>
        <fullName evidence="5">F-box and WD repeat-containing protein</fullName>
    </submittedName>
</protein>
<dbReference type="Proteomes" id="UP000031552">
    <property type="component" value="Unassembled WGS sequence"/>
</dbReference>
<dbReference type="PANTHER" id="PTHR22847">
    <property type="entry name" value="WD40 REPEAT PROTEIN"/>
    <property type="match status" value="1"/>
</dbReference>
<dbReference type="OrthoDB" id="422888at2"/>
<proteinExistence type="predicted"/>
<comment type="caution">
    <text evidence="5">The sequence shown here is derived from an EMBL/GenBank/DDBJ whole genome shotgun (WGS) entry which is preliminary data.</text>
</comment>
<name>A0A090D2P9_9BACT</name>
<evidence type="ECO:0000256" key="1">
    <source>
        <dbReference type="ARBA" id="ARBA00022574"/>
    </source>
</evidence>
<keyword evidence="6" id="KW-1185">Reference proteome</keyword>
<dbReference type="SMART" id="SM00256">
    <property type="entry name" value="FBOX"/>
    <property type="match status" value="1"/>
</dbReference>
<reference evidence="5" key="2">
    <citation type="submission" date="2014-09" db="EMBL/GenBank/DDBJ databases">
        <title>Criblamydia sequanensis harbors a mega-plasmid encoding arsenite resistance.</title>
        <authorList>
            <person name="Bertelli C."/>
            <person name="Goesmann A."/>
            <person name="Greub G."/>
        </authorList>
    </citation>
    <scope>NUCLEOTIDE SEQUENCE [LARGE SCALE GENOMIC DNA]</scope>
    <source>
        <strain evidence="5">CRIB-18</strain>
    </source>
</reference>
<dbReference type="SUPFAM" id="SSF50998">
    <property type="entry name" value="Quinoprotein alcohol dehydrogenase-like"/>
    <property type="match status" value="1"/>
</dbReference>
<keyword evidence="2" id="KW-0677">Repeat</keyword>
<dbReference type="EMBL" id="CCEJ010000009">
    <property type="protein sequence ID" value="CDR34815.1"/>
    <property type="molecule type" value="Genomic_DNA"/>
</dbReference>
<dbReference type="Gene3D" id="2.130.10.10">
    <property type="entry name" value="YVTN repeat-like/Quinoprotein amine dehydrogenase"/>
    <property type="match status" value="1"/>
</dbReference>
<dbReference type="SMART" id="SM00320">
    <property type="entry name" value="WD40"/>
    <property type="match status" value="5"/>
</dbReference>
<dbReference type="InterPro" id="IPR001810">
    <property type="entry name" value="F-box_dom"/>
</dbReference>
<evidence type="ECO:0000313" key="6">
    <source>
        <dbReference type="Proteomes" id="UP000031552"/>
    </source>
</evidence>
<dbReference type="eggNOG" id="COG2319">
    <property type="taxonomic scope" value="Bacteria"/>
</dbReference>
<dbReference type="Pfam" id="PF00400">
    <property type="entry name" value="WD40"/>
    <property type="match status" value="1"/>
</dbReference>
<evidence type="ECO:0000313" key="5">
    <source>
        <dbReference type="EMBL" id="CDR34815.1"/>
    </source>
</evidence>
<accession>A0A090D2P9</accession>
<dbReference type="PANTHER" id="PTHR22847:SF637">
    <property type="entry name" value="WD REPEAT DOMAIN 5B"/>
    <property type="match status" value="1"/>
</dbReference>
<evidence type="ECO:0000259" key="4">
    <source>
        <dbReference type="PROSITE" id="PS50181"/>
    </source>
</evidence>
<dbReference type="InterPro" id="IPR036047">
    <property type="entry name" value="F-box-like_dom_sf"/>
</dbReference>
<dbReference type="Pfam" id="PF12937">
    <property type="entry name" value="F-box-like"/>
    <property type="match status" value="1"/>
</dbReference>
<feature type="domain" description="F-box" evidence="4">
    <location>
        <begin position="25"/>
        <end position="75"/>
    </location>
</feature>
<dbReference type="InterPro" id="IPR011047">
    <property type="entry name" value="Quinoprotein_ADH-like_sf"/>
</dbReference>
<keyword evidence="1 3" id="KW-0853">WD repeat</keyword>